<dbReference type="PROSITE" id="PS00028">
    <property type="entry name" value="ZINC_FINGER_C2H2_1"/>
    <property type="match status" value="2"/>
</dbReference>
<name>A0A1Y1HSB0_KLENI</name>
<evidence type="ECO:0000259" key="2">
    <source>
        <dbReference type="PROSITE" id="PS50157"/>
    </source>
</evidence>
<dbReference type="InterPro" id="IPR013087">
    <property type="entry name" value="Znf_C2H2_type"/>
</dbReference>
<dbReference type="Gene3D" id="3.30.160.60">
    <property type="entry name" value="Classic Zinc Finger"/>
    <property type="match status" value="1"/>
</dbReference>
<sequence>MGGLSLTGPSPRVKCSLPGCKRLFQTAAAMEDHRWASHNLPIGGKASCGFPGCNAWFDTKEQLKQHGEDMHPEAPKPWVCQECGDLYRTEAGLDSHCVVMHSVSRIPSTKRHEIETAFLRAWAKTETAPRRVHEVLAISTSQLAQTLHNDYAEQVRKQAGGSHQDVRCLQDGNVRIRFHGSGMKCSLGLHGNTSLCPEPDCGVCGILRSGFRSKKIRTDAFQRFGTGFYLTSASGKANDYAWADDHTMGRHGLRAMLVCQVVAGRVYRTVNNEPLLMRPPDQYDSVVGEVGPVLNYDEIVVYNKRAILPLYLVIYSA</sequence>
<dbReference type="EMBL" id="DF236994">
    <property type="protein sequence ID" value="GAQ80069.1"/>
    <property type="molecule type" value="Genomic_DNA"/>
</dbReference>
<dbReference type="PANTHER" id="PTHR31681">
    <property type="entry name" value="C2H2-LIKE ZINC FINGER PROTEIN"/>
    <property type="match status" value="1"/>
</dbReference>
<dbReference type="InterPro" id="IPR012317">
    <property type="entry name" value="Poly(ADP-ribose)pol_cat_dom"/>
</dbReference>
<keyword evidence="1" id="KW-0479">Metal-binding</keyword>
<dbReference type="OrthoDB" id="9514740at2759"/>
<dbReference type="PROSITE" id="PS50157">
    <property type="entry name" value="ZINC_FINGER_C2H2_2"/>
    <property type="match status" value="1"/>
</dbReference>
<dbReference type="SMART" id="SM00355">
    <property type="entry name" value="ZnF_C2H2"/>
    <property type="match status" value="3"/>
</dbReference>
<dbReference type="Gene3D" id="3.90.228.10">
    <property type="match status" value="1"/>
</dbReference>
<accession>A0A1Y1HSB0</accession>
<dbReference type="PANTHER" id="PTHR31681:SF3">
    <property type="entry name" value="OS04G0690100 PROTEIN"/>
    <property type="match status" value="1"/>
</dbReference>
<dbReference type="Proteomes" id="UP000054558">
    <property type="component" value="Unassembled WGS sequence"/>
</dbReference>
<keyword evidence="1" id="KW-0862">Zinc</keyword>
<dbReference type="Pfam" id="PF00644">
    <property type="entry name" value="PARP"/>
    <property type="match status" value="1"/>
</dbReference>
<reference evidence="3 4" key="1">
    <citation type="journal article" date="2014" name="Nat. Commun.">
        <title>Klebsormidium flaccidum genome reveals primary factors for plant terrestrial adaptation.</title>
        <authorList>
            <person name="Hori K."/>
            <person name="Maruyama F."/>
            <person name="Fujisawa T."/>
            <person name="Togashi T."/>
            <person name="Yamamoto N."/>
            <person name="Seo M."/>
            <person name="Sato S."/>
            <person name="Yamada T."/>
            <person name="Mori H."/>
            <person name="Tajima N."/>
            <person name="Moriyama T."/>
            <person name="Ikeuchi M."/>
            <person name="Watanabe M."/>
            <person name="Wada H."/>
            <person name="Kobayashi K."/>
            <person name="Saito M."/>
            <person name="Masuda T."/>
            <person name="Sasaki-Sekimoto Y."/>
            <person name="Mashiguchi K."/>
            <person name="Awai K."/>
            <person name="Shimojima M."/>
            <person name="Masuda S."/>
            <person name="Iwai M."/>
            <person name="Nobusawa T."/>
            <person name="Narise T."/>
            <person name="Kondo S."/>
            <person name="Saito H."/>
            <person name="Sato R."/>
            <person name="Murakawa M."/>
            <person name="Ihara Y."/>
            <person name="Oshima-Yamada Y."/>
            <person name="Ohtaka K."/>
            <person name="Satoh M."/>
            <person name="Sonobe K."/>
            <person name="Ishii M."/>
            <person name="Ohtani R."/>
            <person name="Kanamori-Sato M."/>
            <person name="Honoki R."/>
            <person name="Miyazaki D."/>
            <person name="Mochizuki H."/>
            <person name="Umetsu J."/>
            <person name="Higashi K."/>
            <person name="Shibata D."/>
            <person name="Kamiya Y."/>
            <person name="Sato N."/>
            <person name="Nakamura Y."/>
            <person name="Tabata S."/>
            <person name="Ida S."/>
            <person name="Kurokawa K."/>
            <person name="Ohta H."/>
        </authorList>
    </citation>
    <scope>NUCLEOTIDE SEQUENCE [LARGE SCALE GENOMIC DNA]</scope>
    <source>
        <strain evidence="3 4">NIES-2285</strain>
    </source>
</reference>
<dbReference type="OMA" id="PCFFVVY"/>
<dbReference type="GO" id="GO:0003950">
    <property type="term" value="F:NAD+ poly-ADP-ribosyltransferase activity"/>
    <property type="evidence" value="ECO:0007669"/>
    <property type="project" value="InterPro"/>
</dbReference>
<feature type="domain" description="C2H2-type" evidence="2">
    <location>
        <begin position="78"/>
        <end position="106"/>
    </location>
</feature>
<dbReference type="GO" id="GO:0008270">
    <property type="term" value="F:zinc ion binding"/>
    <property type="evidence" value="ECO:0007669"/>
    <property type="project" value="UniProtKB-KW"/>
</dbReference>
<evidence type="ECO:0000313" key="4">
    <source>
        <dbReference type="Proteomes" id="UP000054558"/>
    </source>
</evidence>
<proteinExistence type="predicted"/>
<organism evidence="3 4">
    <name type="scientific">Klebsormidium nitens</name>
    <name type="common">Green alga</name>
    <name type="synonym">Ulothrix nitens</name>
    <dbReference type="NCBI Taxonomy" id="105231"/>
    <lineage>
        <taxon>Eukaryota</taxon>
        <taxon>Viridiplantae</taxon>
        <taxon>Streptophyta</taxon>
        <taxon>Klebsormidiophyceae</taxon>
        <taxon>Klebsormidiales</taxon>
        <taxon>Klebsormidiaceae</taxon>
        <taxon>Klebsormidium</taxon>
    </lineage>
</organism>
<evidence type="ECO:0000256" key="1">
    <source>
        <dbReference type="PROSITE-ProRule" id="PRU00042"/>
    </source>
</evidence>
<dbReference type="SUPFAM" id="SSF56399">
    <property type="entry name" value="ADP-ribosylation"/>
    <property type="match status" value="1"/>
</dbReference>
<dbReference type="AlphaFoldDB" id="A0A1Y1HSB0"/>
<gene>
    <name evidence="3" type="ORF">KFL_000450250</name>
</gene>
<dbReference type="STRING" id="105231.A0A1Y1HSB0"/>
<keyword evidence="4" id="KW-1185">Reference proteome</keyword>
<keyword evidence="1" id="KW-0863">Zinc-finger</keyword>
<protein>
    <submittedName>
        <fullName evidence="3">C2H2 zinc finger protein</fullName>
    </submittedName>
</protein>
<evidence type="ECO:0000313" key="3">
    <source>
        <dbReference type="EMBL" id="GAQ80069.1"/>
    </source>
</evidence>